<keyword evidence="3" id="KW-1185">Reference proteome</keyword>
<reference evidence="3" key="1">
    <citation type="journal article" date="2019" name="Int. J. Syst. Evol. Microbiol.">
        <title>The Global Catalogue of Microorganisms (GCM) 10K type strain sequencing project: providing services to taxonomists for standard genome sequencing and annotation.</title>
        <authorList>
            <consortium name="The Broad Institute Genomics Platform"/>
            <consortium name="The Broad Institute Genome Sequencing Center for Infectious Disease"/>
            <person name="Wu L."/>
            <person name="Ma J."/>
        </authorList>
    </citation>
    <scope>NUCLEOTIDE SEQUENCE [LARGE SCALE GENOMIC DNA]</scope>
    <source>
        <strain evidence="3">JCM 31047</strain>
    </source>
</reference>
<gene>
    <name evidence="2" type="ORF">GCM10008956_28690</name>
</gene>
<feature type="region of interest" description="Disordered" evidence="1">
    <location>
        <begin position="114"/>
        <end position="157"/>
    </location>
</feature>
<dbReference type="EMBL" id="BMQG01000010">
    <property type="protein sequence ID" value="GGM50864.1"/>
    <property type="molecule type" value="Genomic_DNA"/>
</dbReference>
<evidence type="ECO:0000256" key="1">
    <source>
        <dbReference type="SAM" id="MobiDB-lite"/>
    </source>
</evidence>
<organism evidence="2 3">
    <name type="scientific">Deinococcus arenae</name>
    <dbReference type="NCBI Taxonomy" id="1452751"/>
    <lineage>
        <taxon>Bacteria</taxon>
        <taxon>Thermotogati</taxon>
        <taxon>Deinococcota</taxon>
        <taxon>Deinococci</taxon>
        <taxon>Deinococcales</taxon>
        <taxon>Deinococcaceae</taxon>
        <taxon>Deinococcus</taxon>
    </lineage>
</organism>
<comment type="caution">
    <text evidence="2">The sequence shown here is derived from an EMBL/GenBank/DDBJ whole genome shotgun (WGS) entry which is preliminary data.</text>
</comment>
<evidence type="ECO:0000313" key="2">
    <source>
        <dbReference type="EMBL" id="GGM50864.1"/>
    </source>
</evidence>
<dbReference type="RefSeq" id="WP_162621229.1">
    <property type="nucleotide sequence ID" value="NZ_BMQG01000010.1"/>
</dbReference>
<protein>
    <submittedName>
        <fullName evidence="2">Uncharacterized protein</fullName>
    </submittedName>
</protein>
<dbReference type="AlphaFoldDB" id="A0A8H9GRA1"/>
<name>A0A8H9GRA1_9DEIO</name>
<evidence type="ECO:0000313" key="3">
    <source>
        <dbReference type="Proteomes" id="UP000600547"/>
    </source>
</evidence>
<sequence length="157" mass="17479">MTEGPQKDSIYEKNGQLYARRQGKDYLLFIYTPLQQAMEGRHPVALGAEWSVYNQSFVKQYVPMPVVTSFPTDMDFSSQTRPAGDWYPYPQQTVNGWPLYYVVDLPGGKGAKTDQPALFEPATTSLPRIKPNPNSPTTTAGGDDGVGDGWPPKYWGP</sequence>
<dbReference type="Proteomes" id="UP000600547">
    <property type="component" value="Unassembled WGS sequence"/>
</dbReference>
<accession>A0A8H9GRA1</accession>
<proteinExistence type="predicted"/>